<name>A0A6G1EZM4_9ORYZ</name>
<dbReference type="AlphaFoldDB" id="A0A6G1EZM4"/>
<protein>
    <submittedName>
        <fullName evidence="2">Uncharacterized protein</fullName>
    </submittedName>
</protein>
<accession>A0A6G1EZM4</accession>
<sequence length="98" mass="11039">MRRGGQRWRRGVTNGDQQINRRGDAASATDSHRECQLFTGKRSHRWRPARRRDVGDMEWCAVQSPPAAQAGRGGRGREASLWWRGRRGATVVGRALDG</sequence>
<dbReference type="Proteomes" id="UP000479710">
    <property type="component" value="Unassembled WGS sequence"/>
</dbReference>
<evidence type="ECO:0000313" key="3">
    <source>
        <dbReference type="Proteomes" id="UP000479710"/>
    </source>
</evidence>
<keyword evidence="3" id="KW-1185">Reference proteome</keyword>
<organism evidence="2 3">
    <name type="scientific">Oryza meyeriana var. granulata</name>
    <dbReference type="NCBI Taxonomy" id="110450"/>
    <lineage>
        <taxon>Eukaryota</taxon>
        <taxon>Viridiplantae</taxon>
        <taxon>Streptophyta</taxon>
        <taxon>Embryophyta</taxon>
        <taxon>Tracheophyta</taxon>
        <taxon>Spermatophyta</taxon>
        <taxon>Magnoliopsida</taxon>
        <taxon>Liliopsida</taxon>
        <taxon>Poales</taxon>
        <taxon>Poaceae</taxon>
        <taxon>BOP clade</taxon>
        <taxon>Oryzoideae</taxon>
        <taxon>Oryzeae</taxon>
        <taxon>Oryzinae</taxon>
        <taxon>Oryza</taxon>
        <taxon>Oryza meyeriana</taxon>
    </lineage>
</organism>
<feature type="compositionally biased region" description="Basic residues" evidence="1">
    <location>
        <begin position="1"/>
        <end position="10"/>
    </location>
</feature>
<gene>
    <name evidence="2" type="ORF">E2562_027927</name>
</gene>
<dbReference type="EMBL" id="SPHZ02000002">
    <property type="protein sequence ID" value="KAF0930097.1"/>
    <property type="molecule type" value="Genomic_DNA"/>
</dbReference>
<comment type="caution">
    <text evidence="2">The sequence shown here is derived from an EMBL/GenBank/DDBJ whole genome shotgun (WGS) entry which is preliminary data.</text>
</comment>
<proteinExistence type="predicted"/>
<feature type="compositionally biased region" description="Basic and acidic residues" evidence="1">
    <location>
        <begin position="19"/>
        <end position="34"/>
    </location>
</feature>
<evidence type="ECO:0000256" key="1">
    <source>
        <dbReference type="SAM" id="MobiDB-lite"/>
    </source>
</evidence>
<feature type="region of interest" description="Disordered" evidence="1">
    <location>
        <begin position="1"/>
        <end position="34"/>
    </location>
</feature>
<evidence type="ECO:0000313" key="2">
    <source>
        <dbReference type="EMBL" id="KAF0930097.1"/>
    </source>
</evidence>
<reference evidence="2 3" key="1">
    <citation type="submission" date="2019-11" db="EMBL/GenBank/DDBJ databases">
        <title>Whole genome sequence of Oryza granulata.</title>
        <authorList>
            <person name="Li W."/>
        </authorList>
    </citation>
    <scope>NUCLEOTIDE SEQUENCE [LARGE SCALE GENOMIC DNA]</scope>
    <source>
        <strain evidence="3">cv. Menghai</strain>
        <tissue evidence="2">Leaf</tissue>
    </source>
</reference>